<accession>A0ABP8GUI6</accession>
<protein>
    <recommendedName>
        <fullName evidence="3">XRE family transcriptional regulator</fullName>
    </recommendedName>
</protein>
<comment type="caution">
    <text evidence="1">The sequence shown here is derived from an EMBL/GenBank/DDBJ whole genome shotgun (WGS) entry which is preliminary data.</text>
</comment>
<gene>
    <name evidence="1" type="ORF">GCM10023086_59570</name>
</gene>
<sequence>MRHHCPPRPDDALDPRSFVDRMRALKGWSGLTYREIAARAHQNGGTLPPSTLAAVLGRATLPREDVVRAFVRVCGGEDETDAWLRARSGIARAAWTPAGTGGAPGPAQDDGEGFCGRHQIADAAVAAVFAAGCLTSWWCGKTARQQGPRRHHGRGTH</sequence>
<organism evidence="1 2">
    <name type="scientific">Streptomyces venetus</name>
    <dbReference type="NCBI Taxonomy" id="1701086"/>
    <lineage>
        <taxon>Bacteria</taxon>
        <taxon>Bacillati</taxon>
        <taxon>Actinomycetota</taxon>
        <taxon>Actinomycetes</taxon>
        <taxon>Kitasatosporales</taxon>
        <taxon>Streptomycetaceae</taxon>
        <taxon>Streptomyces</taxon>
    </lineage>
</organism>
<dbReference type="Proteomes" id="UP001501115">
    <property type="component" value="Unassembled WGS sequence"/>
</dbReference>
<evidence type="ECO:0000313" key="2">
    <source>
        <dbReference type="Proteomes" id="UP001501115"/>
    </source>
</evidence>
<name>A0ABP8GUI6_9ACTN</name>
<evidence type="ECO:0008006" key="3">
    <source>
        <dbReference type="Google" id="ProtNLM"/>
    </source>
</evidence>
<dbReference type="EMBL" id="BAABET010000010">
    <property type="protein sequence ID" value="GAA4330112.1"/>
    <property type="molecule type" value="Genomic_DNA"/>
</dbReference>
<keyword evidence="2" id="KW-1185">Reference proteome</keyword>
<evidence type="ECO:0000313" key="1">
    <source>
        <dbReference type="EMBL" id="GAA4330112.1"/>
    </source>
</evidence>
<dbReference type="RefSeq" id="WP_345664791.1">
    <property type="nucleotide sequence ID" value="NZ_BAABET010000010.1"/>
</dbReference>
<proteinExistence type="predicted"/>
<dbReference type="Pfam" id="PF13560">
    <property type="entry name" value="HTH_31"/>
    <property type="match status" value="1"/>
</dbReference>
<reference evidence="2" key="1">
    <citation type="journal article" date="2019" name="Int. J. Syst. Evol. Microbiol.">
        <title>The Global Catalogue of Microorganisms (GCM) 10K type strain sequencing project: providing services to taxonomists for standard genome sequencing and annotation.</title>
        <authorList>
            <consortium name="The Broad Institute Genomics Platform"/>
            <consortium name="The Broad Institute Genome Sequencing Center for Infectious Disease"/>
            <person name="Wu L."/>
            <person name="Ma J."/>
        </authorList>
    </citation>
    <scope>NUCLEOTIDE SEQUENCE [LARGE SCALE GENOMIC DNA]</scope>
    <source>
        <strain evidence="2">JCM 31290</strain>
    </source>
</reference>